<protein>
    <recommendedName>
        <fullName evidence="4">Transmembrane protein</fullName>
    </recommendedName>
</protein>
<dbReference type="PANTHER" id="PTHR38934:SF6">
    <property type="entry name" value="CHROMOSOME UNDETERMINED SCAFFOLD_176, WHOLE GENOME SHOTGUN SEQUENCE"/>
    <property type="match status" value="1"/>
</dbReference>
<keyword evidence="1" id="KW-1133">Transmembrane helix</keyword>
<dbReference type="PANTHER" id="PTHR38934">
    <property type="entry name" value="HYPHALLY REGULATED CELL WALL PROTEIN 1"/>
    <property type="match status" value="1"/>
</dbReference>
<dbReference type="AlphaFoldDB" id="A0A8S1RMC4"/>
<evidence type="ECO:0000256" key="1">
    <source>
        <dbReference type="SAM" id="Phobius"/>
    </source>
</evidence>
<name>A0A8S1RMC4_9CILI</name>
<comment type="caution">
    <text evidence="2">The sequence shown here is derived from an EMBL/GenBank/DDBJ whole genome shotgun (WGS) entry which is preliminary data.</text>
</comment>
<dbReference type="Proteomes" id="UP000692954">
    <property type="component" value="Unassembled WGS sequence"/>
</dbReference>
<feature type="transmembrane region" description="Helical" evidence="1">
    <location>
        <begin position="89"/>
        <end position="114"/>
    </location>
</feature>
<keyword evidence="3" id="KW-1185">Reference proteome</keyword>
<accession>A0A8S1RMC4</accession>
<sequence length="241" mass="28003">MDQSFQLTQNISQINDFNQSELILIINITFSRTSQDELLIIKFLNNSLIYSNKEYSQIETEISCLIPKVIYIDDVTIYNVQVTTQSNTYMLYSIGTMCIGSILFGGVEIFFNLLDTLQILSYLKYMNTQLPYNLQTYFQLFGFAQFNFIQKVFNFSGYINEILNNNELQKIPTKVASDDMTSLFIINTATISIAWISLFGIYAIAKCIPKILYSIKFKFYSESETENIWLIKLGVQKKFYH</sequence>
<proteinExistence type="predicted"/>
<evidence type="ECO:0008006" key="4">
    <source>
        <dbReference type="Google" id="ProtNLM"/>
    </source>
</evidence>
<dbReference type="EMBL" id="CAJJDN010000190">
    <property type="protein sequence ID" value="CAD8128503.1"/>
    <property type="molecule type" value="Genomic_DNA"/>
</dbReference>
<organism evidence="2 3">
    <name type="scientific">Paramecium sonneborni</name>
    <dbReference type="NCBI Taxonomy" id="65129"/>
    <lineage>
        <taxon>Eukaryota</taxon>
        <taxon>Sar</taxon>
        <taxon>Alveolata</taxon>
        <taxon>Ciliophora</taxon>
        <taxon>Intramacronucleata</taxon>
        <taxon>Oligohymenophorea</taxon>
        <taxon>Peniculida</taxon>
        <taxon>Parameciidae</taxon>
        <taxon>Paramecium</taxon>
    </lineage>
</organism>
<evidence type="ECO:0000313" key="2">
    <source>
        <dbReference type="EMBL" id="CAD8128503.1"/>
    </source>
</evidence>
<keyword evidence="1" id="KW-0812">Transmembrane</keyword>
<gene>
    <name evidence="2" type="ORF">PSON_ATCC_30995.1.T1900004</name>
</gene>
<reference evidence="2" key="1">
    <citation type="submission" date="2021-01" db="EMBL/GenBank/DDBJ databases">
        <authorList>
            <consortium name="Genoscope - CEA"/>
            <person name="William W."/>
        </authorList>
    </citation>
    <scope>NUCLEOTIDE SEQUENCE</scope>
</reference>
<feature type="transmembrane region" description="Helical" evidence="1">
    <location>
        <begin position="184"/>
        <end position="205"/>
    </location>
</feature>
<keyword evidence="1" id="KW-0472">Membrane</keyword>
<evidence type="ECO:0000313" key="3">
    <source>
        <dbReference type="Proteomes" id="UP000692954"/>
    </source>
</evidence>